<proteinExistence type="predicted"/>
<dbReference type="AlphaFoldDB" id="A0A1M2W5B3"/>
<sequence length="743" mass="82265">MAHQGPWLAQLDGLAEEFESHQIIQAEEQERADKEFYKILRDACDVVRDAEKNASPELPAIVEKAHSLLNDALDWAIGDDRYEFISCFSASKDAPEVEDSLEMCRSDIADGFVQFSQWLFPGAPLSTLPKFARTPAWTKSPRPHPFSTRLARFREGVASPASDETPLAQIIYQARAEASIDFTSATDAMDLSSGGSILAMAGSGGWKGRDPRLHYYLLEDQDDDCMEGADMDPGLSNVARYVATDEERKLVFLADDDRIKSFSWAPAADGKVRSRLPNVHTMNSLRDFSGPISLLSNGRIVRVGKGQAAIWTLDELEKHQDHPGKLIGEGKLNTDNSWRESGSKRIEMSSGTRPHSIVAFADDPTYAPTTLHVHASSGHLLCGERRGSVEHSFGCVSIDLEHGGRRVTRYLGHGSDIERITTSAGDPNVFITAGGDGFARMFDLRRPMPVLSFNTGAQSEACVDVVFVHPDGIPTLFTGGEYMEQVKVWDVRARSVVYELSTGNNTVSAMAWDSRRSSLHVATKCIRMNGMGERSGYRKARIPRWATWKAIEKEAEALKAGTGACSVPSDTEDVAALEETRGNAEVANQDPVTENVAGAQPGQETAMDVIQDSPGAQVTADTTVEDEEVLDVEEDEDYEEEDEDGMDDEDGGEDPDEEEESVEEEPDDIDEEYSARMRWPTNCYHKENFFGYAFDAGEDTLSEFTICVSDYKVHRLCIARLVRWQYKAEPNMMQVPPTSDFDF</sequence>
<dbReference type="OrthoDB" id="548949at2759"/>
<dbReference type="InterPro" id="IPR015943">
    <property type="entry name" value="WD40/YVTN_repeat-like_dom_sf"/>
</dbReference>
<gene>
    <name evidence="2" type="ORF">TRAPUB_8480</name>
</gene>
<evidence type="ECO:0000313" key="3">
    <source>
        <dbReference type="Proteomes" id="UP000184267"/>
    </source>
</evidence>
<dbReference type="InterPro" id="IPR011047">
    <property type="entry name" value="Quinoprotein_ADH-like_sf"/>
</dbReference>
<dbReference type="SUPFAM" id="SSF50998">
    <property type="entry name" value="Quinoprotein alcohol dehydrogenase-like"/>
    <property type="match status" value="1"/>
</dbReference>
<keyword evidence="3" id="KW-1185">Reference proteome</keyword>
<dbReference type="EMBL" id="MNAD01000215">
    <property type="protein sequence ID" value="OJT15037.1"/>
    <property type="molecule type" value="Genomic_DNA"/>
</dbReference>
<reference evidence="2 3" key="1">
    <citation type="submission" date="2016-10" db="EMBL/GenBank/DDBJ databases">
        <title>Genome sequence of the basidiomycete white-rot fungus Trametes pubescens.</title>
        <authorList>
            <person name="Makela M.R."/>
            <person name="Granchi Z."/>
            <person name="Peng M."/>
            <person name="De Vries R.P."/>
            <person name="Grigoriev I."/>
            <person name="Riley R."/>
            <person name="Hilden K."/>
        </authorList>
    </citation>
    <scope>NUCLEOTIDE SEQUENCE [LARGE SCALE GENOMIC DNA]</scope>
    <source>
        <strain evidence="2 3">FBCC735</strain>
    </source>
</reference>
<dbReference type="STRING" id="154538.A0A1M2W5B3"/>
<evidence type="ECO:0000313" key="2">
    <source>
        <dbReference type="EMBL" id="OJT15037.1"/>
    </source>
</evidence>
<protein>
    <submittedName>
        <fullName evidence="2">Uncharacterized protein</fullName>
    </submittedName>
</protein>
<organism evidence="2 3">
    <name type="scientific">Trametes pubescens</name>
    <name type="common">White-rot fungus</name>
    <dbReference type="NCBI Taxonomy" id="154538"/>
    <lineage>
        <taxon>Eukaryota</taxon>
        <taxon>Fungi</taxon>
        <taxon>Dikarya</taxon>
        <taxon>Basidiomycota</taxon>
        <taxon>Agaricomycotina</taxon>
        <taxon>Agaricomycetes</taxon>
        <taxon>Polyporales</taxon>
        <taxon>Polyporaceae</taxon>
        <taxon>Trametes</taxon>
    </lineage>
</organism>
<dbReference type="OMA" id="HKENFFG"/>
<name>A0A1M2W5B3_TRAPU</name>
<comment type="caution">
    <text evidence="2">The sequence shown here is derived from an EMBL/GenBank/DDBJ whole genome shotgun (WGS) entry which is preliminary data.</text>
</comment>
<accession>A0A1M2W5B3</accession>
<feature type="region of interest" description="Disordered" evidence="1">
    <location>
        <begin position="614"/>
        <end position="672"/>
    </location>
</feature>
<dbReference type="Gene3D" id="2.130.10.10">
    <property type="entry name" value="YVTN repeat-like/Quinoprotein amine dehydrogenase"/>
    <property type="match status" value="1"/>
</dbReference>
<dbReference type="Proteomes" id="UP000184267">
    <property type="component" value="Unassembled WGS sequence"/>
</dbReference>
<evidence type="ECO:0000256" key="1">
    <source>
        <dbReference type="SAM" id="MobiDB-lite"/>
    </source>
</evidence>
<feature type="compositionally biased region" description="Acidic residues" evidence="1">
    <location>
        <begin position="623"/>
        <end position="672"/>
    </location>
</feature>